<evidence type="ECO:0000313" key="2">
    <source>
        <dbReference type="EMBL" id="EJJ07278.1"/>
    </source>
</evidence>
<accession>J2K3A8</accession>
<sequence>MLNSRRPQHTPGSVARSLRSRAVANSRRRLSGALGQLPDMMPSRFAGARHRSDAGGPVNDGSAMPAEIASITAAA</sequence>
<comment type="caution">
    <text evidence="2">The sequence shown here is derived from an EMBL/GenBank/DDBJ whole genome shotgun (WGS) entry which is preliminary data.</text>
</comment>
<dbReference type="AlphaFoldDB" id="J2K3A8"/>
<dbReference type="EMBL" id="AJGV01000065">
    <property type="protein sequence ID" value="EJJ07278.1"/>
    <property type="molecule type" value="Genomic_DNA"/>
</dbReference>
<organism evidence="2">
    <name type="scientific">Streptomyces auratus AGR0001</name>
    <dbReference type="NCBI Taxonomy" id="1160718"/>
    <lineage>
        <taxon>Bacteria</taxon>
        <taxon>Bacillati</taxon>
        <taxon>Actinomycetota</taxon>
        <taxon>Actinomycetes</taxon>
        <taxon>Kitasatosporales</taxon>
        <taxon>Streptomycetaceae</taxon>
        <taxon>Streptomyces</taxon>
    </lineage>
</organism>
<reference evidence="2" key="1">
    <citation type="journal article" date="2012" name="J. Bacteriol.">
        <title>Genome Sequence of Streptomyces auratus Strain AGR0001, a Phoslactomycin-Producing Actinomycete.</title>
        <authorList>
            <person name="Han X."/>
            <person name="Li M."/>
            <person name="Ding Z."/>
            <person name="Zhao J."/>
            <person name="Ji K."/>
            <person name="Wen M."/>
            <person name="Lu T."/>
        </authorList>
    </citation>
    <scope>NUCLEOTIDE SEQUENCE [LARGE SCALE GENOMIC DNA]</scope>
    <source>
        <strain evidence="2">AGR0001</strain>
    </source>
</reference>
<dbReference type="HOGENOM" id="CLU_2669343_0_0_11"/>
<gene>
    <name evidence="2" type="ORF">SU9_09394</name>
</gene>
<dbReference type="PATRIC" id="fig|1160718.3.peg.1898"/>
<evidence type="ECO:0000256" key="1">
    <source>
        <dbReference type="SAM" id="MobiDB-lite"/>
    </source>
</evidence>
<protein>
    <submittedName>
        <fullName evidence="2">Uncharacterized protein</fullName>
    </submittedName>
</protein>
<proteinExistence type="predicted"/>
<feature type="region of interest" description="Disordered" evidence="1">
    <location>
        <begin position="1"/>
        <end position="64"/>
    </location>
</feature>
<name>J2K3A8_9ACTN</name>